<name>A0A0N4YC75_NIPBR</name>
<reference evidence="2 3" key="2">
    <citation type="submission" date="2018-11" db="EMBL/GenBank/DDBJ databases">
        <authorList>
            <consortium name="Pathogen Informatics"/>
        </authorList>
    </citation>
    <scope>NUCLEOTIDE SEQUENCE [LARGE SCALE GENOMIC DNA]</scope>
</reference>
<feature type="chain" id="PRO_5043125489" evidence="1">
    <location>
        <begin position="18"/>
        <end position="196"/>
    </location>
</feature>
<dbReference type="OMA" id="CIANAGM"/>
<dbReference type="PANTHER" id="PTHR34401:SF3">
    <property type="entry name" value="DB DOMAIN-CONTAINING PROTEIN"/>
    <property type="match status" value="1"/>
</dbReference>
<dbReference type="EMBL" id="UYSL01021251">
    <property type="protein sequence ID" value="VDL77720.1"/>
    <property type="molecule type" value="Genomic_DNA"/>
</dbReference>
<dbReference type="WBParaSite" id="NBR_0001413001-mRNA-1">
    <property type="protein sequence ID" value="NBR_0001413001-mRNA-1"/>
    <property type="gene ID" value="NBR_0001413001"/>
</dbReference>
<dbReference type="Proteomes" id="UP000271162">
    <property type="component" value="Unassembled WGS sequence"/>
</dbReference>
<sequence>MITVLLVQALLLAATNAQQYIRQCTCAEIEPCNHMSSNVLLMCSDQCQSHAIAAGVSYPALRQCQQELREPMDRMISCMKASMAGSCAWDRPQMIWKTNPAAFKLAFLKRMRTMLSRSGVLVEALTFYGKAKDYLNCKTNCVSRVLNACKERNGCGTWSPPNDQLVEMYMYCAVRSGLDTMAMRRLCHCVANAGLR</sequence>
<feature type="signal peptide" evidence="1">
    <location>
        <begin position="1"/>
        <end position="17"/>
    </location>
</feature>
<gene>
    <name evidence="2" type="ORF">NBR_LOCUS14131</name>
</gene>
<dbReference type="AlphaFoldDB" id="A0A0N4YC75"/>
<keyword evidence="1" id="KW-0732">Signal</keyword>
<organism evidence="4">
    <name type="scientific">Nippostrongylus brasiliensis</name>
    <name type="common">Rat hookworm</name>
    <dbReference type="NCBI Taxonomy" id="27835"/>
    <lineage>
        <taxon>Eukaryota</taxon>
        <taxon>Metazoa</taxon>
        <taxon>Ecdysozoa</taxon>
        <taxon>Nematoda</taxon>
        <taxon>Chromadorea</taxon>
        <taxon>Rhabditida</taxon>
        <taxon>Rhabditina</taxon>
        <taxon>Rhabditomorpha</taxon>
        <taxon>Strongyloidea</taxon>
        <taxon>Heligmosomidae</taxon>
        <taxon>Nippostrongylus</taxon>
    </lineage>
</organism>
<dbReference type="PANTHER" id="PTHR34401">
    <property type="entry name" value="PROTEIN CBG12388-RELATED"/>
    <property type="match status" value="1"/>
</dbReference>
<evidence type="ECO:0000313" key="3">
    <source>
        <dbReference type="Proteomes" id="UP000271162"/>
    </source>
</evidence>
<protein>
    <submittedName>
        <fullName evidence="4">DB domain-containing protein</fullName>
    </submittedName>
</protein>
<accession>A0A0N4YC75</accession>
<keyword evidence="3" id="KW-1185">Reference proteome</keyword>
<dbReference type="STRING" id="27835.A0A0N4YC75"/>
<proteinExistence type="predicted"/>
<evidence type="ECO:0000256" key="1">
    <source>
        <dbReference type="SAM" id="SignalP"/>
    </source>
</evidence>
<evidence type="ECO:0000313" key="4">
    <source>
        <dbReference type="WBParaSite" id="NBR_0001413001-mRNA-1"/>
    </source>
</evidence>
<evidence type="ECO:0000313" key="2">
    <source>
        <dbReference type="EMBL" id="VDL77720.1"/>
    </source>
</evidence>
<reference evidence="4" key="1">
    <citation type="submission" date="2017-02" db="UniProtKB">
        <authorList>
            <consortium name="WormBaseParasite"/>
        </authorList>
    </citation>
    <scope>IDENTIFICATION</scope>
</reference>